<name>X6N1F4_RETFI</name>
<dbReference type="OrthoDB" id="8116123at2759"/>
<keyword evidence="1" id="KW-0677">Repeat</keyword>
<evidence type="ECO:0000313" key="5">
    <source>
        <dbReference type="Proteomes" id="UP000023152"/>
    </source>
</evidence>
<feature type="domain" description="PPIase FKBP-type" evidence="3">
    <location>
        <begin position="62"/>
        <end position="155"/>
    </location>
</feature>
<evidence type="ECO:0000256" key="2">
    <source>
        <dbReference type="ARBA" id="ARBA00022803"/>
    </source>
</evidence>
<feature type="non-terminal residue" evidence="4">
    <location>
        <position position="204"/>
    </location>
</feature>
<dbReference type="PANTHER" id="PTHR46512">
    <property type="entry name" value="PEPTIDYLPROLYL ISOMERASE"/>
    <property type="match status" value="1"/>
</dbReference>
<keyword evidence="4" id="KW-0413">Isomerase</keyword>
<evidence type="ECO:0000259" key="3">
    <source>
        <dbReference type="Pfam" id="PF00254"/>
    </source>
</evidence>
<organism evidence="4 5">
    <name type="scientific">Reticulomyxa filosa</name>
    <dbReference type="NCBI Taxonomy" id="46433"/>
    <lineage>
        <taxon>Eukaryota</taxon>
        <taxon>Sar</taxon>
        <taxon>Rhizaria</taxon>
        <taxon>Retaria</taxon>
        <taxon>Foraminifera</taxon>
        <taxon>Monothalamids</taxon>
        <taxon>Reticulomyxidae</taxon>
        <taxon>Reticulomyxa</taxon>
    </lineage>
</organism>
<sequence>MSSGNKNAERGKSEGDGVKNLGIKDCHYEKYTDENWPEKECYKLTKDGEVRKIILKKSSSTQTPKALGRIWMNVKGKTSKGVVFEDLMFEERDIILGQGEHCKGVEMAVVTMNVGDHCVVEIGSAEYSYRNESLPRNCPKNNDQMDFPLTFEVILVDCMLPLKSLLGTSFEEQFQSVQLFREKGNQRYEKKRYLTAMKLYEKVE</sequence>
<dbReference type="Gene3D" id="3.10.50.40">
    <property type="match status" value="1"/>
</dbReference>
<keyword evidence="2" id="KW-0802">TPR repeat</keyword>
<dbReference type="InterPro" id="IPR001179">
    <property type="entry name" value="PPIase_FKBP_dom"/>
</dbReference>
<protein>
    <submittedName>
        <fullName evidence="4">70 kDa peptidylprolyl isomerase</fullName>
    </submittedName>
</protein>
<dbReference type="Proteomes" id="UP000023152">
    <property type="component" value="Unassembled WGS sequence"/>
</dbReference>
<dbReference type="AlphaFoldDB" id="X6N1F4"/>
<comment type="caution">
    <text evidence="4">The sequence shown here is derived from an EMBL/GenBank/DDBJ whole genome shotgun (WGS) entry which is preliminary data.</text>
</comment>
<dbReference type="GO" id="GO:0003755">
    <property type="term" value="F:peptidyl-prolyl cis-trans isomerase activity"/>
    <property type="evidence" value="ECO:0007669"/>
    <property type="project" value="InterPro"/>
</dbReference>
<accession>X6N1F4</accession>
<dbReference type="InterPro" id="IPR050754">
    <property type="entry name" value="FKBP4/5/8-like"/>
</dbReference>
<proteinExistence type="predicted"/>
<dbReference type="InterPro" id="IPR046357">
    <property type="entry name" value="PPIase_dom_sf"/>
</dbReference>
<dbReference type="EMBL" id="ASPP01012927">
    <property type="protein sequence ID" value="ETO20110.1"/>
    <property type="molecule type" value="Genomic_DNA"/>
</dbReference>
<gene>
    <name evidence="4" type="ORF">RFI_17112</name>
</gene>
<evidence type="ECO:0000256" key="1">
    <source>
        <dbReference type="ARBA" id="ARBA00022737"/>
    </source>
</evidence>
<keyword evidence="5" id="KW-1185">Reference proteome</keyword>
<dbReference type="SUPFAM" id="SSF54534">
    <property type="entry name" value="FKBP-like"/>
    <property type="match status" value="1"/>
</dbReference>
<reference evidence="4 5" key="1">
    <citation type="journal article" date="2013" name="Curr. Biol.">
        <title>The Genome of the Foraminiferan Reticulomyxa filosa.</title>
        <authorList>
            <person name="Glockner G."/>
            <person name="Hulsmann N."/>
            <person name="Schleicher M."/>
            <person name="Noegel A.A."/>
            <person name="Eichinger L."/>
            <person name="Gallinger C."/>
            <person name="Pawlowski J."/>
            <person name="Sierra R."/>
            <person name="Euteneuer U."/>
            <person name="Pillet L."/>
            <person name="Moustafa A."/>
            <person name="Platzer M."/>
            <person name="Groth M."/>
            <person name="Szafranski K."/>
            <person name="Schliwa M."/>
        </authorList>
    </citation>
    <scope>NUCLEOTIDE SEQUENCE [LARGE SCALE GENOMIC DNA]</scope>
</reference>
<dbReference type="Pfam" id="PF00254">
    <property type="entry name" value="FKBP_C"/>
    <property type="match status" value="1"/>
</dbReference>
<evidence type="ECO:0000313" key="4">
    <source>
        <dbReference type="EMBL" id="ETO20110.1"/>
    </source>
</evidence>